<proteinExistence type="predicted"/>
<accession>A0A8X8WPT6</accession>
<keyword evidence="3" id="KW-1185">Reference proteome</keyword>
<evidence type="ECO:0000313" key="3">
    <source>
        <dbReference type="Proteomes" id="UP000298416"/>
    </source>
</evidence>
<evidence type="ECO:0000256" key="1">
    <source>
        <dbReference type="SAM" id="MobiDB-lite"/>
    </source>
</evidence>
<dbReference type="PANTHER" id="PTHR33144:SF25">
    <property type="entry name" value="DUF4216 DOMAIN-CONTAINING PROTEIN"/>
    <property type="match status" value="1"/>
</dbReference>
<dbReference type="PANTHER" id="PTHR33144">
    <property type="entry name" value="OS10G0409366 PROTEIN-RELATED"/>
    <property type="match status" value="1"/>
</dbReference>
<gene>
    <name evidence="2" type="ORF">SASPL_143926</name>
</gene>
<name>A0A8X8WPT6_SALSN</name>
<dbReference type="AlphaFoldDB" id="A0A8X8WPT6"/>
<feature type="compositionally biased region" description="Polar residues" evidence="1">
    <location>
        <begin position="1"/>
        <end position="26"/>
    </location>
</feature>
<organism evidence="2">
    <name type="scientific">Salvia splendens</name>
    <name type="common">Scarlet sage</name>
    <dbReference type="NCBI Taxonomy" id="180675"/>
    <lineage>
        <taxon>Eukaryota</taxon>
        <taxon>Viridiplantae</taxon>
        <taxon>Streptophyta</taxon>
        <taxon>Embryophyta</taxon>
        <taxon>Tracheophyta</taxon>
        <taxon>Spermatophyta</taxon>
        <taxon>Magnoliopsida</taxon>
        <taxon>eudicotyledons</taxon>
        <taxon>Gunneridae</taxon>
        <taxon>Pentapetalae</taxon>
        <taxon>asterids</taxon>
        <taxon>lamiids</taxon>
        <taxon>Lamiales</taxon>
        <taxon>Lamiaceae</taxon>
        <taxon>Nepetoideae</taxon>
        <taxon>Mentheae</taxon>
        <taxon>Salviinae</taxon>
        <taxon>Salvia</taxon>
        <taxon>Salvia subgen. Calosphace</taxon>
        <taxon>core Calosphace</taxon>
    </lineage>
</organism>
<comment type="caution">
    <text evidence="2">The sequence shown here is derived from an EMBL/GenBank/DDBJ whole genome shotgun (WGS) entry which is preliminary data.</text>
</comment>
<evidence type="ECO:0000313" key="2">
    <source>
        <dbReference type="EMBL" id="KAG6397741.1"/>
    </source>
</evidence>
<dbReference type="EMBL" id="PNBA02000016">
    <property type="protein sequence ID" value="KAG6397741.1"/>
    <property type="molecule type" value="Genomic_DNA"/>
</dbReference>
<reference evidence="2" key="1">
    <citation type="submission" date="2018-01" db="EMBL/GenBank/DDBJ databases">
        <authorList>
            <person name="Mao J.F."/>
        </authorList>
    </citation>
    <scope>NUCLEOTIDE SEQUENCE</scope>
    <source>
        <strain evidence="2">Huo1</strain>
        <tissue evidence="2">Leaf</tissue>
    </source>
</reference>
<reference evidence="2" key="2">
    <citation type="submission" date="2020-08" db="EMBL/GenBank/DDBJ databases">
        <title>Plant Genome Project.</title>
        <authorList>
            <person name="Zhang R.-G."/>
        </authorList>
    </citation>
    <scope>NUCLEOTIDE SEQUENCE</scope>
    <source>
        <strain evidence="2">Huo1</strain>
        <tissue evidence="2">Leaf</tissue>
    </source>
</reference>
<dbReference type="Proteomes" id="UP000298416">
    <property type="component" value="Unassembled WGS sequence"/>
</dbReference>
<feature type="region of interest" description="Disordered" evidence="1">
    <location>
        <begin position="1"/>
        <end position="29"/>
    </location>
</feature>
<protein>
    <submittedName>
        <fullName evidence="2">Uncharacterized protein</fullName>
    </submittedName>
</protein>
<sequence>MTSKGRGQCSKSVRLQDEPNISQQRLKTSEALDIVTPLNHNHESVPPLENEDFSVDVEQQEDEGSAFGAEVVEKQSRGPTYMKNIWGCPVNLPPIHVEYNEFGQAIGGENSTLCHFLGSIARSSNYCAIDIKSWHGISKERKTEMLDIVKIFNIIWLCLTWLRFHVPVIAENWIIASIRLKWRNWKHYFKTTYWADVPIELLIDDRDDRVSEVQWVNLLAYWRTKHTKV</sequence>